<dbReference type="Gene3D" id="3.30.565.10">
    <property type="entry name" value="Histidine kinase-like ATPase, C-terminal domain"/>
    <property type="match status" value="1"/>
</dbReference>
<dbReference type="EMBL" id="CP012643">
    <property type="protein sequence ID" value="ALJ00157.1"/>
    <property type="molecule type" value="Genomic_DNA"/>
</dbReference>
<dbReference type="PATRIC" id="fig|512763.3.peg.3466"/>
<dbReference type="Proteomes" id="UP000061382">
    <property type="component" value="Chromosome"/>
</dbReference>
<sequence length="502" mass="58201">MKDLINNPQYLKKIEFWAVTTIFVFAVFFLNTTDPSLLRELFKEANTPFYYYSDYFFPLFFQYTTLFLGFLALNFYIVPNLIKKENLAQNIIFTVMIYLAVGLVFGITYTYAKNYLFARYATEDEVYTMLFKDSFFYAFWLALMFGVYSVVKFAGLYLLSHSEVIQAKYKIITRDALIAFVLWMISMFLLMLADAEGEILIGWAIIIPFGIAFFCYSFYKLLPISIPKKNPFRTYLLWTVLVLALAVIPVGVIALLIARDGDYAAGLSMFNTAFQLLITMPLSWVLYKRQMRGNEEIHVLKKELGQSNANFDFLRSQINPHFLFNALNTIYGTAIQENAERTSEGIEKLGDMMRFMLQENMQEKIPLAREIEYLNNYISFQKLRTDPNPIVKIESSIECTPNTIQISPMLLIPFVENAFKHGISLREPSNINITLEVKDKTLYFDVHNSKHVKQGNDPEKFKSGIGLNNVKQRLQLLYPGKHDLIIRETGKEFFIHLTLKVS</sequence>
<dbReference type="KEGG" id="rti:DC20_15765"/>
<dbReference type="InterPro" id="IPR036890">
    <property type="entry name" value="HATPase_C_sf"/>
</dbReference>
<evidence type="ECO:0000313" key="3">
    <source>
        <dbReference type="EMBL" id="ALJ00157.1"/>
    </source>
</evidence>
<feature type="transmembrane region" description="Helical" evidence="1">
    <location>
        <begin position="14"/>
        <end position="32"/>
    </location>
</feature>
<keyword evidence="3" id="KW-0418">Kinase</keyword>
<organism evidence="3 4">
    <name type="scientific">Rufibacter tibetensis</name>
    <dbReference type="NCBI Taxonomy" id="512763"/>
    <lineage>
        <taxon>Bacteria</taxon>
        <taxon>Pseudomonadati</taxon>
        <taxon>Bacteroidota</taxon>
        <taxon>Cytophagia</taxon>
        <taxon>Cytophagales</taxon>
        <taxon>Hymenobacteraceae</taxon>
        <taxon>Rufibacter</taxon>
    </lineage>
</organism>
<keyword evidence="1" id="KW-0472">Membrane</keyword>
<dbReference type="GO" id="GO:0016020">
    <property type="term" value="C:membrane"/>
    <property type="evidence" value="ECO:0007669"/>
    <property type="project" value="InterPro"/>
</dbReference>
<dbReference type="Pfam" id="PF06580">
    <property type="entry name" value="His_kinase"/>
    <property type="match status" value="1"/>
</dbReference>
<feature type="transmembrane region" description="Helical" evidence="1">
    <location>
        <begin position="90"/>
        <end position="112"/>
    </location>
</feature>
<keyword evidence="1" id="KW-1133">Transmembrane helix</keyword>
<dbReference type="PANTHER" id="PTHR34220">
    <property type="entry name" value="SENSOR HISTIDINE KINASE YPDA"/>
    <property type="match status" value="1"/>
</dbReference>
<feature type="transmembrane region" description="Helical" evidence="1">
    <location>
        <begin position="55"/>
        <end position="78"/>
    </location>
</feature>
<feature type="transmembrane region" description="Helical" evidence="1">
    <location>
        <begin position="135"/>
        <end position="159"/>
    </location>
</feature>
<evidence type="ECO:0000256" key="1">
    <source>
        <dbReference type="SAM" id="Phobius"/>
    </source>
</evidence>
<dbReference type="OrthoDB" id="9792992at2"/>
<feature type="transmembrane region" description="Helical" evidence="1">
    <location>
        <begin position="199"/>
        <end position="222"/>
    </location>
</feature>
<feature type="domain" description="Signal transduction histidine kinase internal region" evidence="2">
    <location>
        <begin position="310"/>
        <end position="386"/>
    </location>
</feature>
<keyword evidence="4" id="KW-1185">Reference proteome</keyword>
<evidence type="ECO:0000313" key="4">
    <source>
        <dbReference type="Proteomes" id="UP000061382"/>
    </source>
</evidence>
<feature type="transmembrane region" description="Helical" evidence="1">
    <location>
        <begin position="263"/>
        <end position="287"/>
    </location>
</feature>
<feature type="transmembrane region" description="Helical" evidence="1">
    <location>
        <begin position="171"/>
        <end position="193"/>
    </location>
</feature>
<feature type="transmembrane region" description="Helical" evidence="1">
    <location>
        <begin position="234"/>
        <end position="257"/>
    </location>
</feature>
<dbReference type="GO" id="GO:0000155">
    <property type="term" value="F:phosphorelay sensor kinase activity"/>
    <property type="evidence" value="ECO:0007669"/>
    <property type="project" value="InterPro"/>
</dbReference>
<dbReference type="STRING" id="512763.DC20_15765"/>
<dbReference type="AlphaFoldDB" id="A0A0P0CU63"/>
<dbReference type="SUPFAM" id="SSF55874">
    <property type="entry name" value="ATPase domain of HSP90 chaperone/DNA topoisomerase II/histidine kinase"/>
    <property type="match status" value="1"/>
</dbReference>
<dbReference type="InterPro" id="IPR010559">
    <property type="entry name" value="Sig_transdc_His_kin_internal"/>
</dbReference>
<dbReference type="PANTHER" id="PTHR34220:SF7">
    <property type="entry name" value="SENSOR HISTIDINE KINASE YPDA"/>
    <property type="match status" value="1"/>
</dbReference>
<gene>
    <name evidence="3" type="ORF">DC20_15765</name>
</gene>
<proteinExistence type="predicted"/>
<accession>A0A0P0CU63</accession>
<evidence type="ECO:0000259" key="2">
    <source>
        <dbReference type="Pfam" id="PF06580"/>
    </source>
</evidence>
<keyword evidence="3" id="KW-0808">Transferase</keyword>
<keyword evidence="1" id="KW-0812">Transmembrane</keyword>
<protein>
    <submittedName>
        <fullName evidence="3">Histidine kinase</fullName>
    </submittedName>
</protein>
<name>A0A0P0CU63_9BACT</name>
<dbReference type="InterPro" id="IPR050640">
    <property type="entry name" value="Bact_2-comp_sensor_kinase"/>
</dbReference>
<reference evidence="3 4" key="1">
    <citation type="submission" date="2015-08" db="EMBL/GenBank/DDBJ databases">
        <title>Complete genome sequence of Rufibacter tibetensis strain 1351t, a radiation-resistant bacterium from tibet plateau.</title>
        <authorList>
            <person name="Dai J."/>
        </authorList>
    </citation>
    <scope>NUCLEOTIDE SEQUENCE [LARGE SCALE GENOMIC DNA]</scope>
    <source>
        <strain evidence="3 4">1351</strain>
    </source>
</reference>
<dbReference type="RefSeq" id="WP_062544705.1">
    <property type="nucleotide sequence ID" value="NZ_CP012643.1"/>
</dbReference>